<dbReference type="SUPFAM" id="SSF54928">
    <property type="entry name" value="RNA-binding domain, RBD"/>
    <property type="match status" value="1"/>
</dbReference>
<evidence type="ECO:0000256" key="5">
    <source>
        <dbReference type="ARBA" id="ARBA00022884"/>
    </source>
</evidence>
<dbReference type="GO" id="GO:0031124">
    <property type="term" value="P:mRNA 3'-end processing"/>
    <property type="evidence" value="ECO:0007669"/>
    <property type="project" value="InterPro"/>
</dbReference>
<evidence type="ECO:0000259" key="9">
    <source>
        <dbReference type="PROSITE" id="PS50102"/>
    </source>
</evidence>
<dbReference type="OrthoDB" id="272703at2759"/>
<reference evidence="10" key="1">
    <citation type="submission" date="2019-08" db="EMBL/GenBank/DDBJ databases">
        <title>The genome of the North American firefly Photinus pyralis.</title>
        <authorList>
            <consortium name="Photinus pyralis genome working group"/>
            <person name="Fallon T.R."/>
            <person name="Sander Lower S.E."/>
            <person name="Weng J.-K."/>
        </authorList>
    </citation>
    <scope>NUCLEOTIDE SEQUENCE</scope>
    <source>
        <strain evidence="10">TRF0915ILg1</strain>
        <tissue evidence="10">Whole body</tissue>
    </source>
</reference>
<keyword evidence="11" id="KW-1185">Reference proteome</keyword>
<dbReference type="Gene3D" id="3.30.70.330">
    <property type="match status" value="1"/>
</dbReference>
<dbReference type="Proteomes" id="UP000801492">
    <property type="component" value="Unassembled WGS sequence"/>
</dbReference>
<dbReference type="Pfam" id="PF14327">
    <property type="entry name" value="CSTF2_hinge"/>
    <property type="match status" value="1"/>
</dbReference>
<dbReference type="Gene3D" id="1.10.20.70">
    <property type="entry name" value="Transcription termination and cleavage factor, C-terminal domain"/>
    <property type="match status" value="1"/>
</dbReference>
<dbReference type="AlphaFoldDB" id="A0A8K0D6C5"/>
<dbReference type="FunFam" id="1.25.40.630:FF:000001">
    <property type="entry name" value="Cleavage stimulation factor subunit 2"/>
    <property type="match status" value="1"/>
</dbReference>
<evidence type="ECO:0000256" key="2">
    <source>
        <dbReference type="ARBA" id="ARBA00022553"/>
    </source>
</evidence>
<feature type="region of interest" description="Disordered" evidence="8">
    <location>
        <begin position="298"/>
        <end position="330"/>
    </location>
</feature>
<dbReference type="Pfam" id="PF00076">
    <property type="entry name" value="RRM_1"/>
    <property type="match status" value="1"/>
</dbReference>
<protein>
    <recommendedName>
        <fullName evidence="9">RRM domain-containing protein</fullName>
    </recommendedName>
</protein>
<dbReference type="InterPro" id="IPR026896">
    <property type="entry name" value="CSTF_C"/>
</dbReference>
<proteinExistence type="predicted"/>
<dbReference type="InterPro" id="IPR000504">
    <property type="entry name" value="RRM_dom"/>
</dbReference>
<comment type="caution">
    <text evidence="10">The sequence shown here is derived from an EMBL/GenBank/DDBJ whole genome shotgun (WGS) entry which is preliminary data.</text>
</comment>
<feature type="compositionally biased region" description="Basic and acidic residues" evidence="8">
    <location>
        <begin position="319"/>
        <end position="328"/>
    </location>
</feature>
<evidence type="ECO:0000256" key="1">
    <source>
        <dbReference type="ARBA" id="ARBA00004123"/>
    </source>
</evidence>
<feature type="domain" description="RRM" evidence="9">
    <location>
        <begin position="14"/>
        <end position="92"/>
    </location>
</feature>
<dbReference type="Gene3D" id="1.25.40.630">
    <property type="match status" value="1"/>
</dbReference>
<evidence type="ECO:0000313" key="10">
    <source>
        <dbReference type="EMBL" id="KAF2897438.1"/>
    </source>
</evidence>
<dbReference type="CDD" id="cd12671">
    <property type="entry name" value="RRM_CSTF2_CSTF2T"/>
    <property type="match status" value="1"/>
</dbReference>
<dbReference type="InterPro" id="IPR035979">
    <property type="entry name" value="RBD_domain_sf"/>
</dbReference>
<evidence type="ECO:0000256" key="6">
    <source>
        <dbReference type="ARBA" id="ARBA00023242"/>
    </source>
</evidence>
<gene>
    <name evidence="10" type="ORF">ILUMI_08738</name>
</gene>
<dbReference type="FunFam" id="1.10.20.70:FF:000001">
    <property type="entry name" value="Cleavage stimulation factor subunit 2"/>
    <property type="match status" value="1"/>
</dbReference>
<accession>A0A8K0D6C5</accession>
<evidence type="ECO:0000256" key="8">
    <source>
        <dbReference type="SAM" id="MobiDB-lite"/>
    </source>
</evidence>
<sequence>MDNLDANIMDKSMRSVFVGNIPYEATEEKLKDIFGEVGQVLSFKLVFDRETGKPKGYGFCEYRDQETALSAMRNLNGYEIGGRNLRVDNACTEKSRMEMQNLLNQPPVENPYGEPIQSEKAPEAISKAVASLPPEQMFELMKQMKLCIQNNPTEARNMLLQNPQLAYALLQAQVVMRIVDPQTAASMLHPETPAPPILMPNDKPILGSVPINNFTPQPVQPPQVRPDFPAMPQAVMHPNPPQAPVFTGQDVDLRSLDIRGPGDPRLNARMGGDQDMRTLPVPLPNPLPPPVAENVPKMEKSESFNRDPRSGAVGFNDPRQARLQDPRQKGMAPVPNSLPVQNARPPAPVPPVVPPPVQRINAGMSPNIANAGASDQEKAALIMQVLQLSDEQIAMLPPEQRTSILVLKEQIAKSTQR</sequence>
<comment type="subcellular location">
    <subcellularLocation>
        <location evidence="1">Nucleus</location>
    </subcellularLocation>
</comment>
<dbReference type="PANTHER" id="PTHR45735:SF2">
    <property type="entry name" value="CLEAVAGE STIMULATION FACTOR SUBUNIT 2"/>
    <property type="match status" value="1"/>
</dbReference>
<keyword evidence="4" id="KW-0677">Repeat</keyword>
<dbReference type="GO" id="GO:0003729">
    <property type="term" value="F:mRNA binding"/>
    <property type="evidence" value="ECO:0007669"/>
    <property type="project" value="TreeGrafter"/>
</dbReference>
<feature type="compositionally biased region" description="Basic and acidic residues" evidence="8">
    <location>
        <begin position="298"/>
        <end position="309"/>
    </location>
</feature>
<dbReference type="SMART" id="SM00360">
    <property type="entry name" value="RRM"/>
    <property type="match status" value="1"/>
</dbReference>
<organism evidence="10 11">
    <name type="scientific">Ignelater luminosus</name>
    <name type="common">Cucubano</name>
    <name type="synonym">Pyrophorus luminosus</name>
    <dbReference type="NCBI Taxonomy" id="2038154"/>
    <lineage>
        <taxon>Eukaryota</taxon>
        <taxon>Metazoa</taxon>
        <taxon>Ecdysozoa</taxon>
        <taxon>Arthropoda</taxon>
        <taxon>Hexapoda</taxon>
        <taxon>Insecta</taxon>
        <taxon>Pterygota</taxon>
        <taxon>Neoptera</taxon>
        <taxon>Endopterygota</taxon>
        <taxon>Coleoptera</taxon>
        <taxon>Polyphaga</taxon>
        <taxon>Elateriformia</taxon>
        <taxon>Elateroidea</taxon>
        <taxon>Elateridae</taxon>
        <taxon>Agrypninae</taxon>
        <taxon>Pyrophorini</taxon>
        <taxon>Ignelater</taxon>
    </lineage>
</organism>
<dbReference type="EMBL" id="VTPC01004164">
    <property type="protein sequence ID" value="KAF2897438.1"/>
    <property type="molecule type" value="Genomic_DNA"/>
</dbReference>
<dbReference type="InterPro" id="IPR012677">
    <property type="entry name" value="Nucleotide-bd_a/b_plait_sf"/>
</dbReference>
<keyword evidence="2" id="KW-0597">Phosphoprotein</keyword>
<dbReference type="InterPro" id="IPR025742">
    <property type="entry name" value="CSTF2_hinge"/>
</dbReference>
<keyword evidence="6" id="KW-0539">Nucleus</keyword>
<evidence type="ECO:0000256" key="7">
    <source>
        <dbReference type="PROSITE-ProRule" id="PRU00176"/>
    </source>
</evidence>
<evidence type="ECO:0000256" key="4">
    <source>
        <dbReference type="ARBA" id="ARBA00022737"/>
    </source>
</evidence>
<dbReference type="PROSITE" id="PS50102">
    <property type="entry name" value="RRM"/>
    <property type="match status" value="1"/>
</dbReference>
<evidence type="ECO:0000313" key="11">
    <source>
        <dbReference type="Proteomes" id="UP000801492"/>
    </source>
</evidence>
<keyword evidence="3" id="KW-0507">mRNA processing</keyword>
<dbReference type="InterPro" id="IPR038192">
    <property type="entry name" value="CSTF_C_sf"/>
</dbReference>
<dbReference type="FunFam" id="3.30.70.330:FF:000061">
    <property type="entry name" value="cleavage stimulation factor subunit 2 isoform X1"/>
    <property type="match status" value="1"/>
</dbReference>
<dbReference type="GO" id="GO:0005847">
    <property type="term" value="C:mRNA cleavage and polyadenylation specificity factor complex"/>
    <property type="evidence" value="ECO:0007669"/>
    <property type="project" value="TreeGrafter"/>
</dbReference>
<evidence type="ECO:0000256" key="3">
    <source>
        <dbReference type="ARBA" id="ARBA00022664"/>
    </source>
</evidence>
<name>A0A8K0D6C5_IGNLU</name>
<dbReference type="Pfam" id="PF14304">
    <property type="entry name" value="CSTF_C"/>
    <property type="match status" value="1"/>
</dbReference>
<keyword evidence="5 7" id="KW-0694">RNA-binding</keyword>
<dbReference type="PANTHER" id="PTHR45735">
    <property type="entry name" value="CLEAVAGE STIMULATION FACTOR SUBUNIT 2"/>
    <property type="match status" value="1"/>
</dbReference>